<protein>
    <recommendedName>
        <fullName evidence="2">Inositol polyphosphate-related phosphatase domain-containing protein</fullName>
    </recommendedName>
</protein>
<gene>
    <name evidence="3" type="ORF">P4O66_000243</name>
</gene>
<dbReference type="InterPro" id="IPR001666">
    <property type="entry name" value="PI_transfer"/>
</dbReference>
<dbReference type="GO" id="GO:0046627">
    <property type="term" value="P:negative regulation of insulin receptor signaling pathway"/>
    <property type="evidence" value="ECO:0007669"/>
    <property type="project" value="TreeGrafter"/>
</dbReference>
<dbReference type="PRINTS" id="PR00391">
    <property type="entry name" value="PITRANSFER"/>
</dbReference>
<proteinExistence type="inferred from homology"/>
<dbReference type="GO" id="GO:0005548">
    <property type="term" value="F:phospholipid transporter activity"/>
    <property type="evidence" value="ECO:0007669"/>
    <property type="project" value="InterPro"/>
</dbReference>
<dbReference type="Pfam" id="PF22669">
    <property type="entry name" value="Exo_endo_phos2"/>
    <property type="match status" value="1"/>
</dbReference>
<dbReference type="FunFam" id="2.60.40.2840:FF:000003">
    <property type="entry name" value="Phosphatidylinositol 4,5-bisphosphate 5-phosphatase A"/>
    <property type="match status" value="1"/>
</dbReference>
<dbReference type="CDD" id="cd09094">
    <property type="entry name" value="INPP5c_INPP5J-like"/>
    <property type="match status" value="1"/>
</dbReference>
<dbReference type="SUPFAM" id="SSF56219">
    <property type="entry name" value="DNase I-like"/>
    <property type="match status" value="1"/>
</dbReference>
<dbReference type="InterPro" id="IPR046985">
    <property type="entry name" value="IP5"/>
</dbReference>
<evidence type="ECO:0000256" key="1">
    <source>
        <dbReference type="ARBA" id="ARBA00005910"/>
    </source>
</evidence>
<dbReference type="EMBL" id="JAROKS010000010">
    <property type="protein sequence ID" value="KAK1800196.1"/>
    <property type="molecule type" value="Genomic_DNA"/>
</dbReference>
<dbReference type="Pfam" id="PF17751">
    <property type="entry name" value="SKICH"/>
    <property type="match status" value="1"/>
</dbReference>
<comment type="similarity">
    <text evidence="1">Belongs to the inositol 1,4,5-trisphosphate 5-phosphatase type II family.</text>
</comment>
<reference evidence="3" key="1">
    <citation type="submission" date="2023-03" db="EMBL/GenBank/DDBJ databases">
        <title>Electrophorus voltai genome.</title>
        <authorList>
            <person name="Bian C."/>
        </authorList>
    </citation>
    <scope>NUCLEOTIDE SEQUENCE</scope>
    <source>
        <strain evidence="3">CB-2022</strain>
        <tissue evidence="3">Muscle</tissue>
    </source>
</reference>
<feature type="domain" description="Inositol polyphosphate-related phosphatase" evidence="2">
    <location>
        <begin position="157"/>
        <end position="489"/>
    </location>
</feature>
<sequence>MKENFLIKIETWHKPDMGHQENVHGLDSETWKKVDVVYIDIADKSQVEQKDYKPDEDPAKYKSVKTGRGPLGTDWKKELSKRKDCPHMCAYKLVTVKFKWWGLQNKVENFIQKLFCWIDNWIELSMEDIRRMEEQTRKELDELTLNALHLLWLDWQQITRLHIVTWNVGTAEPPADVRSLLHLESDSDLYVIGYELDIFDGLLQEVRATPVKYISDLIAEDSWSLLFMNSLAPNGLVKVTSVRMQGLLLIIFAKQAHLPFIRDIRTTYTRTGLFGYWGNNGAVSARLSFYGHMLCFLNCHLAAHVNYASPRVDEFEHLLDTQVFDSDDVPHVLNHRVVFWFGDLNFRIADHGLHFLRSAISSGRLSLLWDKDQLMMMKKKEPLLQEFQEGCLHFKPTYKFELHSETYDTSGKKQKPAWTDRILWWTKPKGLMEEEDEVEECSSMASLTDDSHFPLKVTQDLYTCDVSYGVSAHKPVISTFNLELRKKVETALVCVIAKGQWCANEHAALTYTILENFDASTYDWIGLYKTDFKSSSDYIAFVWVKESEVAAVDEVVQLSMKVDDPLLQSGDYILGYYCRNTQSLVGLSPAFQEEIAHPKKHT</sequence>
<dbReference type="InterPro" id="IPR000300">
    <property type="entry name" value="IPPc"/>
</dbReference>
<dbReference type="Pfam" id="PF02121">
    <property type="entry name" value="IP_trans"/>
    <property type="match status" value="1"/>
</dbReference>
<dbReference type="Gene3D" id="3.30.530.20">
    <property type="match status" value="1"/>
</dbReference>
<dbReference type="Gene3D" id="2.60.40.2840">
    <property type="match status" value="1"/>
</dbReference>
<dbReference type="FunFam" id="3.60.10.10:FF:000066">
    <property type="entry name" value="Inositol polyphosphate-5-phosphatase Kb"/>
    <property type="match status" value="1"/>
</dbReference>
<dbReference type="InterPro" id="IPR041611">
    <property type="entry name" value="SKICH"/>
</dbReference>
<dbReference type="GO" id="GO:0046856">
    <property type="term" value="P:phosphatidylinositol dephosphorylation"/>
    <property type="evidence" value="ECO:0007669"/>
    <property type="project" value="InterPro"/>
</dbReference>
<dbReference type="GO" id="GO:0005886">
    <property type="term" value="C:plasma membrane"/>
    <property type="evidence" value="ECO:0007669"/>
    <property type="project" value="TreeGrafter"/>
</dbReference>
<dbReference type="GO" id="GO:0004439">
    <property type="term" value="F:phosphatidylinositol-4,5-bisphosphate 5-phosphatase activity"/>
    <property type="evidence" value="ECO:0007669"/>
    <property type="project" value="TreeGrafter"/>
</dbReference>
<dbReference type="GO" id="GO:0005783">
    <property type="term" value="C:endoplasmic reticulum"/>
    <property type="evidence" value="ECO:0007669"/>
    <property type="project" value="TreeGrafter"/>
</dbReference>
<organism evidence="3 4">
    <name type="scientific">Electrophorus voltai</name>
    <dbReference type="NCBI Taxonomy" id="2609070"/>
    <lineage>
        <taxon>Eukaryota</taxon>
        <taxon>Metazoa</taxon>
        <taxon>Chordata</taxon>
        <taxon>Craniata</taxon>
        <taxon>Vertebrata</taxon>
        <taxon>Euteleostomi</taxon>
        <taxon>Actinopterygii</taxon>
        <taxon>Neopterygii</taxon>
        <taxon>Teleostei</taxon>
        <taxon>Ostariophysi</taxon>
        <taxon>Gymnotiformes</taxon>
        <taxon>Gymnotoidei</taxon>
        <taxon>Gymnotidae</taxon>
        <taxon>Electrophorus</taxon>
    </lineage>
</organism>
<dbReference type="SMART" id="SM00128">
    <property type="entry name" value="IPPc"/>
    <property type="match status" value="1"/>
</dbReference>
<evidence type="ECO:0000313" key="3">
    <source>
        <dbReference type="EMBL" id="KAK1800196.1"/>
    </source>
</evidence>
<dbReference type="GO" id="GO:0045719">
    <property type="term" value="P:negative regulation of glycogen biosynthetic process"/>
    <property type="evidence" value="ECO:0007669"/>
    <property type="project" value="TreeGrafter"/>
</dbReference>
<dbReference type="InterPro" id="IPR023393">
    <property type="entry name" value="START-like_dom_sf"/>
</dbReference>
<evidence type="ECO:0000259" key="2">
    <source>
        <dbReference type="SMART" id="SM00128"/>
    </source>
</evidence>
<dbReference type="InterPro" id="IPR036691">
    <property type="entry name" value="Endo/exonu/phosph_ase_sf"/>
</dbReference>
<comment type="caution">
    <text evidence="3">The sequence shown here is derived from an EMBL/GenBank/DDBJ whole genome shotgun (WGS) entry which is preliminary data.</text>
</comment>
<dbReference type="SUPFAM" id="SSF55961">
    <property type="entry name" value="Bet v1-like"/>
    <property type="match status" value="1"/>
</dbReference>
<dbReference type="PANTHER" id="PTHR11200:SF299">
    <property type="entry name" value="INOSITOL POLYPHOSPHATE 5-PHOSPHATASE K ISOFORM X3"/>
    <property type="match status" value="1"/>
</dbReference>
<dbReference type="AlphaFoldDB" id="A0AAD8ZJ98"/>
<dbReference type="Proteomes" id="UP001239994">
    <property type="component" value="Unassembled WGS sequence"/>
</dbReference>
<dbReference type="Gene3D" id="3.60.10.10">
    <property type="entry name" value="Endonuclease/exonuclease/phosphatase"/>
    <property type="match status" value="1"/>
</dbReference>
<name>A0AAD8ZJ98_9TELE</name>
<dbReference type="GO" id="GO:0034485">
    <property type="term" value="F:phosphatidylinositol-3,4,5-trisphosphate 5-phosphatase activity"/>
    <property type="evidence" value="ECO:0007669"/>
    <property type="project" value="TreeGrafter"/>
</dbReference>
<dbReference type="InterPro" id="IPR055261">
    <property type="entry name" value="PI_transfer_N"/>
</dbReference>
<dbReference type="PANTHER" id="PTHR11200">
    <property type="entry name" value="INOSITOL 5-PHOSPHATASE"/>
    <property type="match status" value="1"/>
</dbReference>
<dbReference type="GO" id="GO:0051898">
    <property type="term" value="P:negative regulation of phosphatidylinositol 3-kinase/protein kinase B signal transduction"/>
    <property type="evidence" value="ECO:0007669"/>
    <property type="project" value="TreeGrafter"/>
</dbReference>
<dbReference type="GO" id="GO:0016312">
    <property type="term" value="F:inositol bisphosphate phosphatase activity"/>
    <property type="evidence" value="ECO:0007669"/>
    <property type="project" value="TreeGrafter"/>
</dbReference>
<evidence type="ECO:0000313" key="4">
    <source>
        <dbReference type="Proteomes" id="UP001239994"/>
    </source>
</evidence>
<dbReference type="GO" id="GO:0001726">
    <property type="term" value="C:ruffle"/>
    <property type="evidence" value="ECO:0007669"/>
    <property type="project" value="TreeGrafter"/>
</dbReference>
<accession>A0AAD8ZJ98</accession>
<keyword evidence="4" id="KW-1185">Reference proteome</keyword>